<evidence type="ECO:0000313" key="1">
    <source>
        <dbReference type="EMBL" id="MCD9640498.1"/>
    </source>
</evidence>
<keyword evidence="2" id="KW-1185">Reference proteome</keyword>
<protein>
    <submittedName>
        <fullName evidence="1">Uncharacterized protein</fullName>
    </submittedName>
</protein>
<dbReference type="EMBL" id="JACEIK010003140">
    <property type="protein sequence ID" value="MCD9640498.1"/>
    <property type="molecule type" value="Genomic_DNA"/>
</dbReference>
<proteinExistence type="predicted"/>
<dbReference type="Proteomes" id="UP000823775">
    <property type="component" value="Unassembled WGS sequence"/>
</dbReference>
<comment type="caution">
    <text evidence="1">The sequence shown here is derived from an EMBL/GenBank/DDBJ whole genome shotgun (WGS) entry which is preliminary data.</text>
</comment>
<feature type="non-terminal residue" evidence="1">
    <location>
        <position position="1"/>
    </location>
</feature>
<reference evidence="1 2" key="1">
    <citation type="journal article" date="2021" name="BMC Genomics">
        <title>Datura genome reveals duplications of psychoactive alkaloid biosynthetic genes and high mutation rate following tissue culture.</title>
        <authorList>
            <person name="Rajewski A."/>
            <person name="Carter-House D."/>
            <person name="Stajich J."/>
            <person name="Litt A."/>
        </authorList>
    </citation>
    <scope>NUCLEOTIDE SEQUENCE [LARGE SCALE GENOMIC DNA]</scope>
    <source>
        <strain evidence="1">AR-01</strain>
    </source>
</reference>
<name>A0ABS8V062_DATST</name>
<sequence>PCRIQRCCASDNALEGSCYACLLAPKLGRLAPSHALEFGRVTWLNAEKCCYRTDAVVLKEGRVAPGLALEQISQEIYSSNSRIPGKIPITEIDIKGLGEYC</sequence>
<evidence type="ECO:0000313" key="2">
    <source>
        <dbReference type="Proteomes" id="UP000823775"/>
    </source>
</evidence>
<organism evidence="1 2">
    <name type="scientific">Datura stramonium</name>
    <name type="common">Jimsonweed</name>
    <name type="synonym">Common thornapple</name>
    <dbReference type="NCBI Taxonomy" id="4076"/>
    <lineage>
        <taxon>Eukaryota</taxon>
        <taxon>Viridiplantae</taxon>
        <taxon>Streptophyta</taxon>
        <taxon>Embryophyta</taxon>
        <taxon>Tracheophyta</taxon>
        <taxon>Spermatophyta</taxon>
        <taxon>Magnoliopsida</taxon>
        <taxon>eudicotyledons</taxon>
        <taxon>Gunneridae</taxon>
        <taxon>Pentapetalae</taxon>
        <taxon>asterids</taxon>
        <taxon>lamiids</taxon>
        <taxon>Solanales</taxon>
        <taxon>Solanaceae</taxon>
        <taxon>Solanoideae</taxon>
        <taxon>Datureae</taxon>
        <taxon>Datura</taxon>
    </lineage>
</organism>
<accession>A0ABS8V062</accession>
<gene>
    <name evidence="1" type="ORF">HAX54_025851</name>
</gene>